<reference evidence="3 4" key="1">
    <citation type="submission" date="2024-07" db="EMBL/GenBank/DDBJ databases">
        <authorList>
            <person name="Kang M."/>
        </authorList>
    </citation>
    <scope>NUCLEOTIDE SEQUENCE [LARGE SCALE GENOMIC DNA]</scope>
    <source>
        <strain evidence="3 4">DFM31</strain>
    </source>
</reference>
<dbReference type="SUPFAM" id="SSF51556">
    <property type="entry name" value="Metallo-dependent hydrolases"/>
    <property type="match status" value="1"/>
</dbReference>
<gene>
    <name evidence="3" type="ORF">AB0T83_17315</name>
</gene>
<feature type="domain" description="Amidohydrolase-related" evidence="2">
    <location>
        <begin position="6"/>
        <end position="279"/>
    </location>
</feature>
<dbReference type="RefSeq" id="WP_366194491.1">
    <property type="nucleotide sequence ID" value="NZ_JBFBVU010000031.1"/>
</dbReference>
<dbReference type="InterPro" id="IPR006680">
    <property type="entry name" value="Amidohydro-rel"/>
</dbReference>
<dbReference type="Gene3D" id="3.20.20.140">
    <property type="entry name" value="Metal-dependent hydrolases"/>
    <property type="match status" value="1"/>
</dbReference>
<name>A0ABV3LAF3_9RHOB</name>
<dbReference type="Pfam" id="PF04909">
    <property type="entry name" value="Amidohydro_2"/>
    <property type="match status" value="1"/>
</dbReference>
<dbReference type="EMBL" id="JBFBVU010000031">
    <property type="protein sequence ID" value="MEV8468536.1"/>
    <property type="molecule type" value="Genomic_DNA"/>
</dbReference>
<evidence type="ECO:0000313" key="4">
    <source>
        <dbReference type="Proteomes" id="UP001553161"/>
    </source>
</evidence>
<dbReference type="PANTHER" id="PTHR43569">
    <property type="entry name" value="AMIDOHYDROLASE"/>
    <property type="match status" value="1"/>
</dbReference>
<evidence type="ECO:0000256" key="1">
    <source>
        <dbReference type="ARBA" id="ARBA00038310"/>
    </source>
</evidence>
<protein>
    <submittedName>
        <fullName evidence="3">Amidohydrolase family protein</fullName>
    </submittedName>
</protein>
<accession>A0ABV3LAF3</accession>
<dbReference type="Proteomes" id="UP001553161">
    <property type="component" value="Unassembled WGS sequence"/>
</dbReference>
<dbReference type="InterPro" id="IPR032466">
    <property type="entry name" value="Metal_Hydrolase"/>
</dbReference>
<sequence length="279" mass="30378">MPITAIDAHVHIWDRTRGETFIAERQFPVLTGKSFLPEDLAPILAETRAESAVLVHGPATVKHALHCLDLCRRYAVFRSVVGWVDLRAPDCAAQLARQASDAAFRGVRLTPLLDRDPDGYLRSAAALQVCGSLCDSGALVEVLAPPPLFGAIATLAESHPQLTIVLAHFGLPDGDPAAFDGWRRAMAGLARFPNLHVKVSGLPLTGAVDHDRPMTDRHLAAVLELFGADRLLYASNWPVATALASPRHWRDLLDEGLQTAGLSDRQMTSIYRSNAMRLY</sequence>
<keyword evidence="4" id="KW-1185">Reference proteome</keyword>
<evidence type="ECO:0000313" key="3">
    <source>
        <dbReference type="EMBL" id="MEV8468536.1"/>
    </source>
</evidence>
<evidence type="ECO:0000259" key="2">
    <source>
        <dbReference type="Pfam" id="PF04909"/>
    </source>
</evidence>
<comment type="similarity">
    <text evidence="1">Belongs to the metallo-dependent hydrolases superfamily.</text>
</comment>
<dbReference type="InterPro" id="IPR052350">
    <property type="entry name" value="Metallo-dep_Lactonases"/>
</dbReference>
<organism evidence="3 4">
    <name type="scientific">Meridianimarinicoccus marinus</name>
    <dbReference type="NCBI Taxonomy" id="3231483"/>
    <lineage>
        <taxon>Bacteria</taxon>
        <taxon>Pseudomonadati</taxon>
        <taxon>Pseudomonadota</taxon>
        <taxon>Alphaproteobacteria</taxon>
        <taxon>Rhodobacterales</taxon>
        <taxon>Paracoccaceae</taxon>
        <taxon>Meridianimarinicoccus</taxon>
    </lineage>
</organism>
<comment type="caution">
    <text evidence="3">The sequence shown here is derived from an EMBL/GenBank/DDBJ whole genome shotgun (WGS) entry which is preliminary data.</text>
</comment>
<dbReference type="PANTHER" id="PTHR43569:SF2">
    <property type="entry name" value="AMIDOHYDROLASE-RELATED DOMAIN-CONTAINING PROTEIN"/>
    <property type="match status" value="1"/>
</dbReference>
<proteinExistence type="inferred from homology"/>